<keyword evidence="1" id="KW-0436">Ligase</keyword>
<proteinExistence type="inferred from homology"/>
<accession>H8Z6M6</accession>
<dbReference type="PANTHER" id="PTHR15004">
    <property type="entry name" value="GLUTAMYL-TRNA(GLN) AMIDOTRANSFERASE SUBUNIT C, MITOCHONDRIAL"/>
    <property type="match status" value="1"/>
</dbReference>
<dbReference type="GO" id="GO:0050566">
    <property type="term" value="F:asparaginyl-tRNA synthase (glutamine-hydrolyzing) activity"/>
    <property type="evidence" value="ECO:0007669"/>
    <property type="project" value="RHEA"/>
</dbReference>
<dbReference type="HAMAP" id="MF_00122">
    <property type="entry name" value="GatC"/>
    <property type="match status" value="1"/>
</dbReference>
<dbReference type="GO" id="GO:0016740">
    <property type="term" value="F:transferase activity"/>
    <property type="evidence" value="ECO:0007669"/>
    <property type="project" value="UniProtKB-KW"/>
</dbReference>
<reference evidence="2 3" key="2">
    <citation type="submission" date="2011-11" db="EMBL/GenBank/DDBJ databases">
        <authorList>
            <consortium name="US DOE Joint Genome Institute"/>
            <person name="Lucas S."/>
            <person name="Han J."/>
            <person name="Lapidus A."/>
            <person name="Cheng J.-F."/>
            <person name="Goodwin L."/>
            <person name="Pitluck S."/>
            <person name="Peters L."/>
            <person name="Ovchinnikova G."/>
            <person name="Zhang X."/>
            <person name="Detter J.C."/>
            <person name="Han C."/>
            <person name="Tapia R."/>
            <person name="Land M."/>
            <person name="Hauser L."/>
            <person name="Kyrpides N."/>
            <person name="Ivanova N."/>
            <person name="Pagani I."/>
            <person name="Vogl K."/>
            <person name="Liu Z."/>
            <person name="Overmann J."/>
            <person name="Frigaard N.-U."/>
            <person name="Bryant D."/>
            <person name="Woyke T."/>
        </authorList>
    </citation>
    <scope>NUCLEOTIDE SEQUENCE [LARGE SCALE GENOMIC DNA]</scope>
    <source>
        <strain evidence="2 3">970</strain>
    </source>
</reference>
<comment type="function">
    <text evidence="1">Allows the formation of correctly charged Asn-tRNA(Asn) or Gln-tRNA(Gln) through the transamidation of misacylated Asp-tRNA(Asn) or Glu-tRNA(Gln) in organisms which lack either or both of asparaginyl-tRNA or glutaminyl-tRNA synthetases. The reaction takes place in the presence of glutamine and ATP through an activated phospho-Asp-tRNA(Asn) or phospho-Glu-tRNA(Gln).</text>
</comment>
<dbReference type="InterPro" id="IPR036113">
    <property type="entry name" value="Asp/Glu-ADT_sf_sub_c"/>
</dbReference>
<sequence length="93" mass="10269">MQSSDVAQIANLAKLAADASELDQYASELTDIFAMVADMNACDTSAIEPLAHPLELTQRLRPDDATEPDRRELFQSIAPMTKDGFYLVPRVIE</sequence>
<keyword evidence="1" id="KW-0067">ATP-binding</keyword>
<evidence type="ECO:0000256" key="1">
    <source>
        <dbReference type="HAMAP-Rule" id="MF_00122"/>
    </source>
</evidence>
<dbReference type="SUPFAM" id="SSF141000">
    <property type="entry name" value="Glu-tRNAGln amidotransferase C subunit"/>
    <property type="match status" value="1"/>
</dbReference>
<keyword evidence="2" id="KW-0808">Transferase</keyword>
<reference evidence="3" key="1">
    <citation type="submission" date="2011-06" db="EMBL/GenBank/DDBJ databases">
        <authorList>
            <consortium name="US DOE Joint Genome Institute (JGI-PGF)"/>
            <person name="Lucas S."/>
            <person name="Han J."/>
            <person name="Lapidus A."/>
            <person name="Cheng J.-F."/>
            <person name="Goodwin L."/>
            <person name="Pitluck S."/>
            <person name="Peters L."/>
            <person name="Land M.L."/>
            <person name="Hauser L."/>
            <person name="Vogl K."/>
            <person name="Liu Z."/>
            <person name="Overmann J."/>
            <person name="Frigaard N.-U."/>
            <person name="Bryant D.A."/>
            <person name="Woyke T.J."/>
        </authorList>
    </citation>
    <scope>NUCLEOTIDE SEQUENCE [LARGE SCALE GENOMIC DNA]</scope>
    <source>
        <strain evidence="3">970</strain>
    </source>
</reference>
<comment type="catalytic activity">
    <reaction evidence="1">
        <text>L-aspartyl-tRNA(Asn) + L-glutamine + ATP + H2O = L-asparaginyl-tRNA(Asn) + L-glutamate + ADP + phosphate + 2 H(+)</text>
        <dbReference type="Rhea" id="RHEA:14513"/>
        <dbReference type="Rhea" id="RHEA-COMP:9674"/>
        <dbReference type="Rhea" id="RHEA-COMP:9677"/>
        <dbReference type="ChEBI" id="CHEBI:15377"/>
        <dbReference type="ChEBI" id="CHEBI:15378"/>
        <dbReference type="ChEBI" id="CHEBI:29985"/>
        <dbReference type="ChEBI" id="CHEBI:30616"/>
        <dbReference type="ChEBI" id="CHEBI:43474"/>
        <dbReference type="ChEBI" id="CHEBI:58359"/>
        <dbReference type="ChEBI" id="CHEBI:78515"/>
        <dbReference type="ChEBI" id="CHEBI:78516"/>
        <dbReference type="ChEBI" id="CHEBI:456216"/>
    </reaction>
</comment>
<dbReference type="Pfam" id="PF02686">
    <property type="entry name" value="GatC"/>
    <property type="match status" value="1"/>
</dbReference>
<dbReference type="InterPro" id="IPR003837">
    <property type="entry name" value="GatC"/>
</dbReference>
<dbReference type="NCBIfam" id="TIGR00135">
    <property type="entry name" value="gatC"/>
    <property type="match status" value="1"/>
</dbReference>
<evidence type="ECO:0000313" key="2">
    <source>
        <dbReference type="EMBL" id="EIC19724.1"/>
    </source>
</evidence>
<dbReference type="GO" id="GO:0070681">
    <property type="term" value="P:glutaminyl-tRNAGln biosynthesis via transamidation"/>
    <property type="evidence" value="ECO:0007669"/>
    <property type="project" value="TreeGrafter"/>
</dbReference>
<comment type="similarity">
    <text evidence="1">Belongs to the GatC family.</text>
</comment>
<dbReference type="EC" id="6.3.5.-" evidence="1"/>
<name>H8Z6M6_9GAMM</name>
<protein>
    <recommendedName>
        <fullName evidence="1">Aspartyl/glutamyl-tRNA(Asn/Gln) amidotransferase subunit C</fullName>
        <shortName evidence="1">Asp/Glu-ADT subunit C</shortName>
        <ecNumber evidence="1">6.3.5.-</ecNumber>
    </recommendedName>
</protein>
<keyword evidence="3" id="KW-1185">Reference proteome</keyword>
<dbReference type="Proteomes" id="UP000002964">
    <property type="component" value="Unassembled WGS sequence"/>
</dbReference>
<evidence type="ECO:0000313" key="3">
    <source>
        <dbReference type="Proteomes" id="UP000002964"/>
    </source>
</evidence>
<dbReference type="RefSeq" id="WP_009150127.1">
    <property type="nucleotide sequence ID" value="NZ_CP121471.1"/>
</dbReference>
<organism evidence="2 3">
    <name type="scientific">Thiorhodovibrio frisius</name>
    <dbReference type="NCBI Taxonomy" id="631362"/>
    <lineage>
        <taxon>Bacteria</taxon>
        <taxon>Pseudomonadati</taxon>
        <taxon>Pseudomonadota</taxon>
        <taxon>Gammaproteobacteria</taxon>
        <taxon>Chromatiales</taxon>
        <taxon>Chromatiaceae</taxon>
        <taxon>Thiorhodovibrio</taxon>
    </lineage>
</organism>
<dbReference type="GO" id="GO:0050567">
    <property type="term" value="F:glutaminyl-tRNA synthase (glutamine-hydrolyzing) activity"/>
    <property type="evidence" value="ECO:0007669"/>
    <property type="project" value="UniProtKB-UniRule"/>
</dbReference>
<dbReference type="AlphaFoldDB" id="H8Z6M6"/>
<dbReference type="PANTHER" id="PTHR15004:SF0">
    <property type="entry name" value="GLUTAMYL-TRNA(GLN) AMIDOTRANSFERASE SUBUNIT C, MITOCHONDRIAL"/>
    <property type="match status" value="1"/>
</dbReference>
<keyword evidence="1" id="KW-0547">Nucleotide-binding</keyword>
<dbReference type="EMBL" id="JH603170">
    <property type="protein sequence ID" value="EIC19724.1"/>
    <property type="molecule type" value="Genomic_DNA"/>
</dbReference>
<comment type="subunit">
    <text evidence="1">Heterotrimer of A, B and C subunits.</text>
</comment>
<dbReference type="GO" id="GO:0005524">
    <property type="term" value="F:ATP binding"/>
    <property type="evidence" value="ECO:0007669"/>
    <property type="project" value="UniProtKB-KW"/>
</dbReference>
<dbReference type="eggNOG" id="COG0721">
    <property type="taxonomic scope" value="Bacteria"/>
</dbReference>
<keyword evidence="1" id="KW-0648">Protein biosynthesis</keyword>
<gene>
    <name evidence="1" type="primary">gatC</name>
    <name evidence="2" type="ORF">Thi970DRAFT_03318</name>
</gene>
<dbReference type="GO" id="GO:0006412">
    <property type="term" value="P:translation"/>
    <property type="evidence" value="ECO:0007669"/>
    <property type="project" value="UniProtKB-UniRule"/>
</dbReference>
<dbReference type="Gene3D" id="1.10.20.60">
    <property type="entry name" value="Glu-tRNAGln amidotransferase C subunit, N-terminal domain"/>
    <property type="match status" value="1"/>
</dbReference>
<dbReference type="GO" id="GO:0006450">
    <property type="term" value="P:regulation of translational fidelity"/>
    <property type="evidence" value="ECO:0007669"/>
    <property type="project" value="InterPro"/>
</dbReference>
<dbReference type="HOGENOM" id="CLU_105899_2_2_6"/>
<dbReference type="STRING" id="631362.Thi970DRAFT_03318"/>
<comment type="catalytic activity">
    <reaction evidence="1">
        <text>L-glutamyl-tRNA(Gln) + L-glutamine + ATP + H2O = L-glutaminyl-tRNA(Gln) + L-glutamate + ADP + phosphate + H(+)</text>
        <dbReference type="Rhea" id="RHEA:17521"/>
        <dbReference type="Rhea" id="RHEA-COMP:9681"/>
        <dbReference type="Rhea" id="RHEA-COMP:9684"/>
        <dbReference type="ChEBI" id="CHEBI:15377"/>
        <dbReference type="ChEBI" id="CHEBI:15378"/>
        <dbReference type="ChEBI" id="CHEBI:29985"/>
        <dbReference type="ChEBI" id="CHEBI:30616"/>
        <dbReference type="ChEBI" id="CHEBI:43474"/>
        <dbReference type="ChEBI" id="CHEBI:58359"/>
        <dbReference type="ChEBI" id="CHEBI:78520"/>
        <dbReference type="ChEBI" id="CHEBI:78521"/>
        <dbReference type="ChEBI" id="CHEBI:456216"/>
    </reaction>
</comment>
<dbReference type="OrthoDB" id="9794326at2"/>